<dbReference type="SUPFAM" id="SSF54909">
    <property type="entry name" value="Dimeric alpha+beta barrel"/>
    <property type="match status" value="1"/>
</dbReference>
<feature type="domain" description="ABM" evidence="1">
    <location>
        <begin position="2"/>
        <end position="92"/>
    </location>
</feature>
<gene>
    <name evidence="2" type="ORF">AVDCRST_MAG81-2940</name>
</gene>
<dbReference type="InterPro" id="IPR007138">
    <property type="entry name" value="ABM_dom"/>
</dbReference>
<evidence type="ECO:0000313" key="2">
    <source>
        <dbReference type="EMBL" id="CAA9572478.1"/>
    </source>
</evidence>
<dbReference type="Pfam" id="PF03992">
    <property type="entry name" value="ABM"/>
    <property type="match status" value="1"/>
</dbReference>
<proteinExistence type="predicted"/>
<dbReference type="AlphaFoldDB" id="A0A6J4V9U5"/>
<dbReference type="InterPro" id="IPR011008">
    <property type="entry name" value="Dimeric_a/b-barrel"/>
</dbReference>
<dbReference type="Gene3D" id="3.30.70.100">
    <property type="match status" value="1"/>
</dbReference>
<evidence type="ECO:0000259" key="1">
    <source>
        <dbReference type="PROSITE" id="PS51725"/>
    </source>
</evidence>
<name>A0A6J4V9U5_9CYAN</name>
<dbReference type="EMBL" id="CADCWO010000103">
    <property type="protein sequence ID" value="CAA9572478.1"/>
    <property type="molecule type" value="Genomic_DNA"/>
</dbReference>
<reference evidence="2" key="1">
    <citation type="submission" date="2020-02" db="EMBL/GenBank/DDBJ databases">
        <authorList>
            <person name="Meier V. D."/>
        </authorList>
    </citation>
    <scope>NUCLEOTIDE SEQUENCE</scope>
    <source>
        <strain evidence="2">AVDCRST_MAG81</strain>
    </source>
</reference>
<accession>A0A6J4V9U5</accession>
<protein>
    <submittedName>
        <fullName evidence="2">Uncharacterized protein YczJ</fullName>
    </submittedName>
</protein>
<sequence length="95" mass="11143">MVLEVVILNVVNGTERSFETAFQEASPLISSITGYITHELHRCLEVKGKYLLLVKWDKLENHTVGFRGSPEYQKWQQLLHHFYDPFPVVEHFEEV</sequence>
<organism evidence="2">
    <name type="scientific">uncultured Synechococcales cyanobacterium</name>
    <dbReference type="NCBI Taxonomy" id="1936017"/>
    <lineage>
        <taxon>Bacteria</taxon>
        <taxon>Bacillati</taxon>
        <taxon>Cyanobacteriota</taxon>
        <taxon>Cyanophyceae</taxon>
        <taxon>Synechococcales</taxon>
        <taxon>environmental samples</taxon>
    </lineage>
</organism>
<dbReference type="PROSITE" id="PS51725">
    <property type="entry name" value="ABM"/>
    <property type="match status" value="1"/>
</dbReference>